<reference evidence="1" key="2">
    <citation type="journal article" date="2015" name="Data Brief">
        <title>Shoot transcriptome of the giant reed, Arundo donax.</title>
        <authorList>
            <person name="Barrero R.A."/>
            <person name="Guerrero F.D."/>
            <person name="Moolhuijzen P."/>
            <person name="Goolsby J.A."/>
            <person name="Tidwell J."/>
            <person name="Bellgard S.E."/>
            <person name="Bellgard M.I."/>
        </authorList>
    </citation>
    <scope>NUCLEOTIDE SEQUENCE</scope>
    <source>
        <tissue evidence="1">Shoot tissue taken approximately 20 cm above the soil surface</tissue>
    </source>
</reference>
<evidence type="ECO:0000313" key="1">
    <source>
        <dbReference type="EMBL" id="JAE22848.1"/>
    </source>
</evidence>
<accession>A0A0A9GQ78</accession>
<organism evidence="1">
    <name type="scientific">Arundo donax</name>
    <name type="common">Giant reed</name>
    <name type="synonym">Donax arundinaceus</name>
    <dbReference type="NCBI Taxonomy" id="35708"/>
    <lineage>
        <taxon>Eukaryota</taxon>
        <taxon>Viridiplantae</taxon>
        <taxon>Streptophyta</taxon>
        <taxon>Embryophyta</taxon>
        <taxon>Tracheophyta</taxon>
        <taxon>Spermatophyta</taxon>
        <taxon>Magnoliopsida</taxon>
        <taxon>Liliopsida</taxon>
        <taxon>Poales</taxon>
        <taxon>Poaceae</taxon>
        <taxon>PACMAD clade</taxon>
        <taxon>Arundinoideae</taxon>
        <taxon>Arundineae</taxon>
        <taxon>Arundo</taxon>
    </lineage>
</organism>
<reference evidence="1" key="1">
    <citation type="submission" date="2014-09" db="EMBL/GenBank/DDBJ databases">
        <authorList>
            <person name="Magalhaes I.L.F."/>
            <person name="Oliveira U."/>
            <person name="Santos F.R."/>
            <person name="Vidigal T.H.D.A."/>
            <person name="Brescovit A.D."/>
            <person name="Santos A.J."/>
        </authorList>
    </citation>
    <scope>NUCLEOTIDE SEQUENCE</scope>
    <source>
        <tissue evidence="1">Shoot tissue taken approximately 20 cm above the soil surface</tissue>
    </source>
</reference>
<protein>
    <submittedName>
        <fullName evidence="1">Uncharacterized protein</fullName>
    </submittedName>
</protein>
<dbReference type="EMBL" id="GBRH01175048">
    <property type="protein sequence ID" value="JAE22848.1"/>
    <property type="molecule type" value="Transcribed_RNA"/>
</dbReference>
<dbReference type="AlphaFoldDB" id="A0A0A9GQ78"/>
<sequence length="61" mass="7208">MSSYLGHHLLLRKFSRRFCRCALSTDSVSIETLTLISRWKDLNIRRVQGCLTRIQQKMLLL</sequence>
<name>A0A0A9GQ78_ARUDO</name>
<proteinExistence type="predicted"/>